<evidence type="ECO:0000259" key="2">
    <source>
        <dbReference type="Pfam" id="PF13472"/>
    </source>
</evidence>
<reference evidence="3 4" key="2">
    <citation type="submission" date="2019-01" db="EMBL/GenBank/DDBJ databases">
        <title>Tautonia sociabilis, a novel thermotolerant planctomycete of Isosphaeraceae family, isolated from a 4000 m deep subterranean habitat.</title>
        <authorList>
            <person name="Kovaleva O.L."/>
            <person name="Elcheninov A.G."/>
            <person name="Van Heerden E."/>
            <person name="Toshchakov S.V."/>
            <person name="Novikov A."/>
            <person name="Bonch-Osmolovskaya E.A."/>
            <person name="Kublanov I.V."/>
        </authorList>
    </citation>
    <scope>NUCLEOTIDE SEQUENCE [LARGE SCALE GENOMIC DNA]</scope>
    <source>
        <strain evidence="3 4">GM2012</strain>
    </source>
</reference>
<dbReference type="Proteomes" id="UP000280296">
    <property type="component" value="Unassembled WGS sequence"/>
</dbReference>
<keyword evidence="3" id="KW-0378">Hydrolase</keyword>
<gene>
    <name evidence="3" type="ORF">TsocGM_24845</name>
</gene>
<organism evidence="3 4">
    <name type="scientific">Tautonia sociabilis</name>
    <dbReference type="NCBI Taxonomy" id="2080755"/>
    <lineage>
        <taxon>Bacteria</taxon>
        <taxon>Pseudomonadati</taxon>
        <taxon>Planctomycetota</taxon>
        <taxon>Planctomycetia</taxon>
        <taxon>Isosphaerales</taxon>
        <taxon>Isosphaeraceae</taxon>
        <taxon>Tautonia</taxon>
    </lineage>
</organism>
<dbReference type="AlphaFoldDB" id="A0A432MCA1"/>
<protein>
    <submittedName>
        <fullName evidence="3">SGNH/GDSL hydrolase family protein</fullName>
    </submittedName>
</protein>
<dbReference type="SUPFAM" id="SSF52266">
    <property type="entry name" value="SGNH hydrolase"/>
    <property type="match status" value="1"/>
</dbReference>
<dbReference type="GO" id="GO:0016788">
    <property type="term" value="F:hydrolase activity, acting on ester bonds"/>
    <property type="evidence" value="ECO:0007669"/>
    <property type="project" value="UniProtKB-ARBA"/>
</dbReference>
<reference evidence="3 4" key="1">
    <citation type="submission" date="2018-12" db="EMBL/GenBank/DDBJ databases">
        <authorList>
            <person name="Toschakov S.V."/>
        </authorList>
    </citation>
    <scope>NUCLEOTIDE SEQUENCE [LARGE SCALE GENOMIC DNA]</scope>
    <source>
        <strain evidence="3 4">GM2012</strain>
    </source>
</reference>
<dbReference type="Gene3D" id="3.40.50.1110">
    <property type="entry name" value="SGNH hydrolase"/>
    <property type="match status" value="1"/>
</dbReference>
<evidence type="ECO:0000256" key="1">
    <source>
        <dbReference type="SAM" id="MobiDB-lite"/>
    </source>
</evidence>
<keyword evidence="4" id="KW-1185">Reference proteome</keyword>
<dbReference type="EMBL" id="RYZH01000089">
    <property type="protein sequence ID" value="RUL81621.1"/>
    <property type="molecule type" value="Genomic_DNA"/>
</dbReference>
<dbReference type="Pfam" id="PF13472">
    <property type="entry name" value="Lipase_GDSL_2"/>
    <property type="match status" value="1"/>
</dbReference>
<dbReference type="RefSeq" id="WP_126728159.1">
    <property type="nucleotide sequence ID" value="NZ_RYZH01000089.1"/>
</dbReference>
<dbReference type="OrthoDB" id="248809at2"/>
<evidence type="ECO:0000313" key="4">
    <source>
        <dbReference type="Proteomes" id="UP000280296"/>
    </source>
</evidence>
<sequence length="375" mass="40121">MTAPRTLTPQLALSAALLAWGLAPQAVRPRAADALWREGPSRADLDRMEVGYYEQLLDAGRRLDQEAVPPPPPPFKDGPLALGVGDLRECVLLPGVRTTFQGARWSTNALGLRDRDCSAERPDGTYRIALIGDSIGVGWGVNDGEGFEPRLERALDARSVSAGGPRVEILNLCVPGYAPGQRREHLERLGWSLGPDLVLVQATAADVGWDERRLRALLPEGIGWDSPMYQGAIESAGLRPGDGPDRIRDGLKPRRLDLLDGVYRTLVSDARARGVPIGWVLLPRVGRELGPSERSRLVSLAAGAGFDPVIDLSDAFDGLDEAGLAVGPNDYHPNADGHAILARRLEAALADRPGVPWTEPSVASRPGAAGGASRR</sequence>
<feature type="domain" description="SGNH hydrolase-type esterase" evidence="2">
    <location>
        <begin position="130"/>
        <end position="340"/>
    </location>
</feature>
<comment type="caution">
    <text evidence="3">The sequence shown here is derived from an EMBL/GenBank/DDBJ whole genome shotgun (WGS) entry which is preliminary data.</text>
</comment>
<dbReference type="InterPro" id="IPR036514">
    <property type="entry name" value="SGNH_hydro_sf"/>
</dbReference>
<evidence type="ECO:0000313" key="3">
    <source>
        <dbReference type="EMBL" id="RUL81621.1"/>
    </source>
</evidence>
<dbReference type="InterPro" id="IPR013830">
    <property type="entry name" value="SGNH_hydro"/>
</dbReference>
<accession>A0A432MCA1</accession>
<proteinExistence type="predicted"/>
<name>A0A432MCA1_9BACT</name>
<feature type="region of interest" description="Disordered" evidence="1">
    <location>
        <begin position="355"/>
        <end position="375"/>
    </location>
</feature>